<accession>A0A5C8P2F3</accession>
<dbReference type="EMBL" id="VDUW01000001">
    <property type="protein sequence ID" value="TXL67467.1"/>
    <property type="molecule type" value="Genomic_DNA"/>
</dbReference>
<comment type="caution">
    <text evidence="1">The sequence shown here is derived from an EMBL/GenBank/DDBJ whole genome shotgun (WGS) entry which is preliminary data.</text>
</comment>
<evidence type="ECO:0000313" key="1">
    <source>
        <dbReference type="EMBL" id="TXL67467.1"/>
    </source>
</evidence>
<evidence type="ECO:0000313" key="2">
    <source>
        <dbReference type="Proteomes" id="UP000321574"/>
    </source>
</evidence>
<keyword evidence="2" id="KW-1185">Reference proteome</keyword>
<reference evidence="1 2" key="1">
    <citation type="submission" date="2019-06" db="EMBL/GenBank/DDBJ databases">
        <title>Cerasibacillus sp. nov., isolated from maize field.</title>
        <authorList>
            <person name="Lin S.-Y."/>
            <person name="Tsai C.-F."/>
            <person name="Young C.-C."/>
        </authorList>
    </citation>
    <scope>NUCLEOTIDE SEQUENCE [LARGE SCALE GENOMIC DNA]</scope>
    <source>
        <strain evidence="1 2">CC-CFT480</strain>
    </source>
</reference>
<name>A0A5C8P2F3_9BACI</name>
<protein>
    <submittedName>
        <fullName evidence="1">Uncharacterized protein</fullName>
    </submittedName>
</protein>
<dbReference type="Proteomes" id="UP000321574">
    <property type="component" value="Unassembled WGS sequence"/>
</dbReference>
<dbReference type="OrthoDB" id="9945730at2"/>
<proteinExistence type="predicted"/>
<dbReference type="AlphaFoldDB" id="A0A5C8P2F3"/>
<dbReference type="RefSeq" id="WP_147664915.1">
    <property type="nucleotide sequence ID" value="NZ_VDUW01000001.1"/>
</dbReference>
<sequence>MFQLNNLNKCQYCNACSSQNQNNIMIEEHYYRKILKLTKQDFLDGGGIHIHANFKEYDQLLFNYIMDNLHQFHGQDEYDFSEVLEQNIFYWDVTNDPVIPYLVGLTPKTFKPYLDSLHGPIHSVFIELKCDYYYHSEEIVWGLMMLEIIPEETIWKNQLSHLQL</sequence>
<organism evidence="1 2">
    <name type="scientific">Cerasibacillus terrae</name>
    <dbReference type="NCBI Taxonomy" id="2498845"/>
    <lineage>
        <taxon>Bacteria</taxon>
        <taxon>Bacillati</taxon>
        <taxon>Bacillota</taxon>
        <taxon>Bacilli</taxon>
        <taxon>Bacillales</taxon>
        <taxon>Bacillaceae</taxon>
        <taxon>Cerasibacillus</taxon>
    </lineage>
</organism>
<gene>
    <name evidence="1" type="ORF">FHP05_00130</name>
</gene>